<keyword evidence="1 3" id="KW-0808">Transferase</keyword>
<dbReference type="Pfam" id="PF06722">
    <property type="entry name" value="EryCIII-like_C"/>
    <property type="match status" value="1"/>
</dbReference>
<protein>
    <submittedName>
        <fullName evidence="3">Udp-glucuronosyl udp-glucosyltransferase</fullName>
    </submittedName>
</protein>
<dbReference type="EMBL" id="WIGM01000448">
    <property type="protein sequence ID" value="KAF6824933.1"/>
    <property type="molecule type" value="Genomic_DNA"/>
</dbReference>
<dbReference type="PANTHER" id="PTHR21015">
    <property type="entry name" value="UDP-N-ACETYLGLUCOSAMINE--N-ACETYLMURAMYL-(PENTAPEPTIDE) PYROPHOSPHORYL-UNDECAPRENOL N-ACETYLGLUCOSAMINE TRANSFERASE 1"/>
    <property type="match status" value="1"/>
</dbReference>
<dbReference type="GO" id="GO:0016758">
    <property type="term" value="F:hexosyltransferase activity"/>
    <property type="evidence" value="ECO:0007669"/>
    <property type="project" value="UniProtKB-ARBA"/>
</dbReference>
<keyword evidence="4" id="KW-1185">Reference proteome</keyword>
<sequence length="459" mass="50982">MTATATEGFSAPKSKPLLLITAFPGEGHTNPLINIASYLVKNGYEVVFMAPEPFRGKIEATGAEYLPIDNPLNREVFQAFRDAALLPKGPERVAAQYVAVFFVLQPARTQNTENALAMLRARDPDRDIIFMEDVFNSSFWAFRHGRPLPAGFTTLPKAIGFGVAPLLIESQDNAPMSLGLLPDSTESGRKRNKIIHELVEKGPMKILIDEWHDAMRRCGCTDIPSGPFFKACYAAHDAVLQLCSPSLEYQLSDLPSKIEFVGVLPRKVIKPDFQYPTWWPAVERTQEQNYRHVVFVSQGTLNPDYSELIYPALKAFADRDDILVVITLGVHDAKLPTDVDIPPNARVIDYMPYDAILKHTDVFVSNAGYGTYTHAVSNGVPVLLAGENEEKIEVTMRAVYAGVGLSLETQTPTSEQVRKGVEQILQDNKYKKAAMKLKMENDGMNALANIEAKIRQLSQ</sequence>
<accession>A0A8H6K5S5</accession>
<dbReference type="SUPFAM" id="SSF53756">
    <property type="entry name" value="UDP-Glycosyltransferase/glycogen phosphorylase"/>
    <property type="match status" value="1"/>
</dbReference>
<dbReference type="Gene3D" id="3.40.50.2000">
    <property type="entry name" value="Glycogen Phosphorylase B"/>
    <property type="match status" value="2"/>
</dbReference>
<reference evidence="3" key="1">
    <citation type="journal article" date="2020" name="Phytopathology">
        <title>Genome Sequence Resources of Colletotrichum truncatum, C. plurivorum, C. musicola, and C. sojae: Four Species Pathogenic to Soybean (Glycine max).</title>
        <authorList>
            <person name="Rogerio F."/>
            <person name="Boufleur T.R."/>
            <person name="Ciampi-Guillardi M."/>
            <person name="Sukno S.A."/>
            <person name="Thon M.R."/>
            <person name="Massola Junior N.S."/>
            <person name="Baroncelli R."/>
        </authorList>
    </citation>
    <scope>NUCLEOTIDE SEQUENCE</scope>
    <source>
        <strain evidence="3">LFN0074</strain>
    </source>
</reference>
<name>A0A8H6K5S5_9PEZI</name>
<dbReference type="PANTHER" id="PTHR21015:SF22">
    <property type="entry name" value="GLYCOSYLTRANSFERASE"/>
    <property type="match status" value="1"/>
</dbReference>
<gene>
    <name evidence="3" type="ORF">CMUS01_10037</name>
</gene>
<dbReference type="CDD" id="cd03784">
    <property type="entry name" value="GT1_Gtf-like"/>
    <property type="match status" value="1"/>
</dbReference>
<proteinExistence type="predicted"/>
<dbReference type="InterPro" id="IPR002213">
    <property type="entry name" value="UDP_glucos_trans"/>
</dbReference>
<evidence type="ECO:0000313" key="4">
    <source>
        <dbReference type="Proteomes" id="UP000639643"/>
    </source>
</evidence>
<dbReference type="GO" id="GO:0008194">
    <property type="term" value="F:UDP-glycosyltransferase activity"/>
    <property type="evidence" value="ECO:0007669"/>
    <property type="project" value="InterPro"/>
</dbReference>
<dbReference type="InterPro" id="IPR010610">
    <property type="entry name" value="EryCIII-like_C"/>
</dbReference>
<comment type="caution">
    <text evidence="3">The sequence shown here is derived from an EMBL/GenBank/DDBJ whole genome shotgun (WGS) entry which is preliminary data.</text>
</comment>
<evidence type="ECO:0000259" key="2">
    <source>
        <dbReference type="Pfam" id="PF06722"/>
    </source>
</evidence>
<dbReference type="Proteomes" id="UP000639643">
    <property type="component" value="Unassembled WGS sequence"/>
</dbReference>
<feature type="domain" description="Erythromycin biosynthesis protein CIII-like C-terminal" evidence="2">
    <location>
        <begin position="324"/>
        <end position="442"/>
    </location>
</feature>
<evidence type="ECO:0000256" key="1">
    <source>
        <dbReference type="ARBA" id="ARBA00022679"/>
    </source>
</evidence>
<evidence type="ECO:0000313" key="3">
    <source>
        <dbReference type="EMBL" id="KAF6824933.1"/>
    </source>
</evidence>
<dbReference type="AlphaFoldDB" id="A0A8H6K5S5"/>
<dbReference type="OrthoDB" id="5835829at2759"/>
<organism evidence="3 4">
    <name type="scientific">Colletotrichum musicola</name>
    <dbReference type="NCBI Taxonomy" id="2175873"/>
    <lineage>
        <taxon>Eukaryota</taxon>
        <taxon>Fungi</taxon>
        <taxon>Dikarya</taxon>
        <taxon>Ascomycota</taxon>
        <taxon>Pezizomycotina</taxon>
        <taxon>Sordariomycetes</taxon>
        <taxon>Hypocreomycetidae</taxon>
        <taxon>Glomerellales</taxon>
        <taxon>Glomerellaceae</taxon>
        <taxon>Colletotrichum</taxon>
        <taxon>Colletotrichum orchidearum species complex</taxon>
    </lineage>
</organism>